<reference evidence="2" key="1">
    <citation type="journal article" date="2017" name="Nat. Ecol. Evol.">
        <title>Genome expansion and lineage-specific genetic innovations in the forest pathogenic fungi Armillaria.</title>
        <authorList>
            <person name="Sipos G."/>
            <person name="Prasanna A.N."/>
            <person name="Walter M.C."/>
            <person name="O'Connor E."/>
            <person name="Balint B."/>
            <person name="Krizsan K."/>
            <person name="Kiss B."/>
            <person name="Hess J."/>
            <person name="Varga T."/>
            <person name="Slot J."/>
            <person name="Riley R."/>
            <person name="Boka B."/>
            <person name="Rigling D."/>
            <person name="Barry K."/>
            <person name="Lee J."/>
            <person name="Mihaltcheva S."/>
            <person name="LaButti K."/>
            <person name="Lipzen A."/>
            <person name="Waldron R."/>
            <person name="Moloney N.M."/>
            <person name="Sperisen C."/>
            <person name="Kredics L."/>
            <person name="Vagvoelgyi C."/>
            <person name="Patrignani A."/>
            <person name="Fitzpatrick D."/>
            <person name="Nagy I."/>
            <person name="Doyle S."/>
            <person name="Anderson J.B."/>
            <person name="Grigoriev I.V."/>
            <person name="Gueldener U."/>
            <person name="Muensterkoetter M."/>
            <person name="Nagy L.G."/>
        </authorList>
    </citation>
    <scope>NUCLEOTIDE SEQUENCE [LARGE SCALE GENOMIC DNA]</scope>
    <source>
        <strain evidence="2">C18/9</strain>
    </source>
</reference>
<sequence>MERRVRVGTFSLEPTVKGQTVHLIDFDGPNIRIWWMPGGDLCLAPQLGGRCSCGVSLSLSLGQIGGVCFFSAWLPTK</sequence>
<protein>
    <submittedName>
        <fullName evidence="1">Uncharacterized protein</fullName>
    </submittedName>
</protein>
<dbReference type="EMBL" id="FUEG01000005">
    <property type="protein sequence ID" value="SJL04415.1"/>
    <property type="molecule type" value="Genomic_DNA"/>
</dbReference>
<accession>A0A284R6Q4</accession>
<dbReference type="AlphaFoldDB" id="A0A284R6Q4"/>
<organism evidence="1 2">
    <name type="scientific">Armillaria ostoyae</name>
    <name type="common">Armillaria root rot fungus</name>
    <dbReference type="NCBI Taxonomy" id="47428"/>
    <lineage>
        <taxon>Eukaryota</taxon>
        <taxon>Fungi</taxon>
        <taxon>Dikarya</taxon>
        <taxon>Basidiomycota</taxon>
        <taxon>Agaricomycotina</taxon>
        <taxon>Agaricomycetes</taxon>
        <taxon>Agaricomycetidae</taxon>
        <taxon>Agaricales</taxon>
        <taxon>Marasmiineae</taxon>
        <taxon>Physalacriaceae</taxon>
        <taxon>Armillaria</taxon>
    </lineage>
</organism>
<keyword evidence="2" id="KW-1185">Reference proteome</keyword>
<name>A0A284R6Q4_ARMOS</name>
<gene>
    <name evidence="1" type="ORF">ARMOST_07781</name>
</gene>
<dbReference type="Proteomes" id="UP000219338">
    <property type="component" value="Unassembled WGS sequence"/>
</dbReference>
<proteinExistence type="predicted"/>
<evidence type="ECO:0000313" key="2">
    <source>
        <dbReference type="Proteomes" id="UP000219338"/>
    </source>
</evidence>
<evidence type="ECO:0000313" key="1">
    <source>
        <dbReference type="EMBL" id="SJL04415.1"/>
    </source>
</evidence>